<dbReference type="EMBL" id="JAABOE010000057">
    <property type="protein sequence ID" value="KAF3174063.1"/>
    <property type="molecule type" value="Genomic_DNA"/>
</dbReference>
<dbReference type="EMBL" id="WIPF01000099">
    <property type="protein sequence ID" value="KAF3209628.1"/>
    <property type="molecule type" value="Genomic_DNA"/>
</dbReference>
<evidence type="ECO:0000313" key="5">
    <source>
        <dbReference type="EMBL" id="KAF3214858.1"/>
    </source>
</evidence>
<dbReference type="InterPro" id="IPR053083">
    <property type="entry name" value="TF_kinase-domain_protein"/>
</dbReference>
<dbReference type="PANTHER" id="PTHR44305:SF24">
    <property type="entry name" value="TYROSINE-PROTEIN KINASE C03B1.5-RELATED"/>
    <property type="match status" value="1"/>
</dbReference>
<dbReference type="Pfam" id="PF00069">
    <property type="entry name" value="Pkinase"/>
    <property type="match status" value="1"/>
</dbReference>
<evidence type="ECO:0000313" key="7">
    <source>
        <dbReference type="Proteomes" id="UP000483672"/>
    </source>
</evidence>
<dbReference type="PANTHER" id="PTHR44305">
    <property type="entry name" value="SI:DKEY-192D15.2-RELATED"/>
    <property type="match status" value="1"/>
</dbReference>
<dbReference type="Proteomes" id="UP000479691">
    <property type="component" value="Unassembled WGS sequence"/>
</dbReference>
<feature type="region of interest" description="Disordered" evidence="1">
    <location>
        <begin position="37"/>
        <end position="56"/>
    </location>
</feature>
<evidence type="ECO:0000313" key="3">
    <source>
        <dbReference type="EMBL" id="KAF3174063.1"/>
    </source>
</evidence>
<dbReference type="Proteomes" id="UP000614610">
    <property type="component" value="Unassembled WGS sequence"/>
</dbReference>
<evidence type="ECO:0000313" key="8">
    <source>
        <dbReference type="Proteomes" id="UP000614610"/>
    </source>
</evidence>
<gene>
    <name evidence="4" type="ORF">TWF191_011397</name>
    <name evidence="5" type="ORF">TWF679_004636</name>
    <name evidence="3" type="ORF">TWF788_008773</name>
</gene>
<feature type="compositionally biased region" description="Low complexity" evidence="1">
    <location>
        <begin position="37"/>
        <end position="49"/>
    </location>
</feature>
<protein>
    <recommendedName>
        <fullName evidence="2">Protein kinase domain-containing protein</fullName>
    </recommendedName>
</protein>
<dbReference type="OrthoDB" id="4062651at2759"/>
<dbReference type="InterPro" id="IPR000719">
    <property type="entry name" value="Prot_kinase_dom"/>
</dbReference>
<dbReference type="InterPro" id="IPR011009">
    <property type="entry name" value="Kinase-like_dom_sf"/>
</dbReference>
<feature type="domain" description="Protein kinase" evidence="2">
    <location>
        <begin position="185"/>
        <end position="521"/>
    </location>
</feature>
<sequence length="582" mass="66505">MSQTFIIQQARARGQAFRENNDGSSAFMMAQARSRISVQSRSSRGSVDSTGQTSSNAPQIWWDERRIVETVTNSFLQRSIGDESLRAKLHMPMMEGLSDTTFAEWILWKAKRFFLILLELGEVAKVFDLVESSWDDTDLPLDSEQISRLRLRDQSVERKFFRRQYAFLVRDLDQGAHINYDAYETIPIEPLKTGLTVSINSHDKFVFPRTQQVVIRKTMSLSDRVREEEFQGTIQYLKELTHHHIVGLYASYTVQDEGCLLFAPATELTLKSFFQNPPAIYKSLSKEGKRRQMFDWMHCLSDAVTFLYERGIVHRDIRPKSILIDGTNIFLADTGVSQRLDVGNKSATSTEKPNYEYAAPEIYRRSLTRQETVRNVIYSGRAVSRRGSHDSAITAAMPDMHVVDWVQSTEDQIKRSDIFSLACVYLEIITFLQGKRSMKDFASHRAAKNRRGARGARGALADQSFHANLEQVNTWIAMITKEADRKNDGNVKRAASLCSEMVFKEPTQRPEPWVIRDRLFVMAEEECNPNIPHCGNECYRTDRVFSFGDWGSTMDEVLHTPVTDYGGSPGKSNGFSWFHADG</sequence>
<name>A0A6G1M048_ORBOL</name>
<dbReference type="PROSITE" id="PS50011">
    <property type="entry name" value="PROTEIN_KINASE_DOM"/>
    <property type="match status" value="1"/>
</dbReference>
<dbReference type="GO" id="GO:0004672">
    <property type="term" value="F:protein kinase activity"/>
    <property type="evidence" value="ECO:0007669"/>
    <property type="project" value="InterPro"/>
</dbReference>
<dbReference type="Proteomes" id="UP000483672">
    <property type="component" value="Unassembled WGS sequence"/>
</dbReference>
<proteinExistence type="predicted"/>
<evidence type="ECO:0000256" key="1">
    <source>
        <dbReference type="SAM" id="MobiDB-lite"/>
    </source>
</evidence>
<evidence type="ECO:0000313" key="6">
    <source>
        <dbReference type="Proteomes" id="UP000479691"/>
    </source>
</evidence>
<dbReference type="Gene3D" id="1.10.510.10">
    <property type="entry name" value="Transferase(Phosphotransferase) domain 1"/>
    <property type="match status" value="1"/>
</dbReference>
<evidence type="ECO:0000259" key="2">
    <source>
        <dbReference type="PROSITE" id="PS50011"/>
    </source>
</evidence>
<organism evidence="5 8">
    <name type="scientific">Orbilia oligospora</name>
    <name type="common">Nematode-trapping fungus</name>
    <name type="synonym">Arthrobotrys oligospora</name>
    <dbReference type="NCBI Taxonomy" id="2813651"/>
    <lineage>
        <taxon>Eukaryota</taxon>
        <taxon>Fungi</taxon>
        <taxon>Dikarya</taxon>
        <taxon>Ascomycota</taxon>
        <taxon>Pezizomycotina</taxon>
        <taxon>Orbiliomycetes</taxon>
        <taxon>Orbiliales</taxon>
        <taxon>Orbiliaceae</taxon>
        <taxon>Orbilia</taxon>
    </lineage>
</organism>
<dbReference type="EMBL" id="WIWT01000021">
    <property type="protein sequence ID" value="KAF3214858.1"/>
    <property type="molecule type" value="Genomic_DNA"/>
</dbReference>
<comment type="caution">
    <text evidence="5">The sequence shown here is derived from an EMBL/GenBank/DDBJ whole genome shotgun (WGS) entry which is preliminary data.</text>
</comment>
<reference evidence="6 7" key="1">
    <citation type="submission" date="2019-06" db="EMBL/GenBank/DDBJ databases">
        <authorList>
            <person name="Palmer J.M."/>
        </authorList>
    </citation>
    <scope>NUCLEOTIDE SEQUENCE</scope>
    <source>
        <strain evidence="4 7">TWF191</strain>
        <strain evidence="5">TWF679</strain>
        <strain evidence="3 6">TWF788</strain>
    </source>
</reference>
<dbReference type="GO" id="GO:0005524">
    <property type="term" value="F:ATP binding"/>
    <property type="evidence" value="ECO:0007669"/>
    <property type="project" value="InterPro"/>
</dbReference>
<dbReference type="SUPFAM" id="SSF56112">
    <property type="entry name" value="Protein kinase-like (PK-like)"/>
    <property type="match status" value="1"/>
</dbReference>
<accession>A0A6G1M048</accession>
<dbReference type="AlphaFoldDB" id="A0A6G1M048"/>
<dbReference type="SMART" id="SM00220">
    <property type="entry name" value="S_TKc"/>
    <property type="match status" value="1"/>
</dbReference>
<evidence type="ECO:0000313" key="4">
    <source>
        <dbReference type="EMBL" id="KAF3209628.1"/>
    </source>
</evidence>